<organism evidence="1 2">
    <name type="scientific">Scleroderma citrinum Foug A</name>
    <dbReference type="NCBI Taxonomy" id="1036808"/>
    <lineage>
        <taxon>Eukaryota</taxon>
        <taxon>Fungi</taxon>
        <taxon>Dikarya</taxon>
        <taxon>Basidiomycota</taxon>
        <taxon>Agaricomycotina</taxon>
        <taxon>Agaricomycetes</taxon>
        <taxon>Agaricomycetidae</taxon>
        <taxon>Boletales</taxon>
        <taxon>Sclerodermatineae</taxon>
        <taxon>Sclerodermataceae</taxon>
        <taxon>Scleroderma</taxon>
    </lineage>
</organism>
<keyword evidence="2" id="KW-1185">Reference proteome</keyword>
<dbReference type="HOGENOM" id="CLU_041329_1_0_1"/>
<reference evidence="1 2" key="1">
    <citation type="submission" date="2014-04" db="EMBL/GenBank/DDBJ databases">
        <authorList>
            <consortium name="DOE Joint Genome Institute"/>
            <person name="Kuo A."/>
            <person name="Kohler A."/>
            <person name="Nagy L.G."/>
            <person name="Floudas D."/>
            <person name="Copeland A."/>
            <person name="Barry K.W."/>
            <person name="Cichocki N."/>
            <person name="Veneault-Fourrey C."/>
            <person name="LaButti K."/>
            <person name="Lindquist E.A."/>
            <person name="Lipzen A."/>
            <person name="Lundell T."/>
            <person name="Morin E."/>
            <person name="Murat C."/>
            <person name="Sun H."/>
            <person name="Tunlid A."/>
            <person name="Henrissat B."/>
            <person name="Grigoriev I.V."/>
            <person name="Hibbett D.S."/>
            <person name="Martin F."/>
            <person name="Nordberg H.P."/>
            <person name="Cantor M.N."/>
            <person name="Hua S.X."/>
        </authorList>
    </citation>
    <scope>NUCLEOTIDE SEQUENCE [LARGE SCALE GENOMIC DNA]</scope>
    <source>
        <strain evidence="1 2">Foug A</strain>
    </source>
</reference>
<sequence length="252" mass="28715">MLKRDQCLEEQRRLSVEADNLCRWYSDELAAVELALCIPEKAHVALNDIIGLQEAVRELEHEVFAVLLSDEPGLFKEDATDDELTITVTILWEPPENVSLDMTQALPPNQYKIVPSLIQQQQGAYHFSFTPEDVAILANPTDCLNDVCINGCIHLLFSSIKPPNAECFAVFLTHDLPHIWYNASDESLWRGTHHMRFWTKDTWILPVHRPSPVGHWVLCIAFLCRRELCLFDSLAEEKGWPANVQGVMKLIA</sequence>
<reference evidence="2" key="2">
    <citation type="submission" date="2015-01" db="EMBL/GenBank/DDBJ databases">
        <title>Evolutionary Origins and Diversification of the Mycorrhizal Mutualists.</title>
        <authorList>
            <consortium name="DOE Joint Genome Institute"/>
            <consortium name="Mycorrhizal Genomics Consortium"/>
            <person name="Kohler A."/>
            <person name="Kuo A."/>
            <person name="Nagy L.G."/>
            <person name="Floudas D."/>
            <person name="Copeland A."/>
            <person name="Barry K.W."/>
            <person name="Cichocki N."/>
            <person name="Veneault-Fourrey C."/>
            <person name="LaButti K."/>
            <person name="Lindquist E.A."/>
            <person name="Lipzen A."/>
            <person name="Lundell T."/>
            <person name="Morin E."/>
            <person name="Murat C."/>
            <person name="Riley R."/>
            <person name="Ohm R."/>
            <person name="Sun H."/>
            <person name="Tunlid A."/>
            <person name="Henrissat B."/>
            <person name="Grigoriev I.V."/>
            <person name="Hibbett D.S."/>
            <person name="Martin F."/>
        </authorList>
    </citation>
    <scope>NUCLEOTIDE SEQUENCE [LARGE SCALE GENOMIC DNA]</scope>
    <source>
        <strain evidence="2">Foug A</strain>
    </source>
</reference>
<dbReference type="AlphaFoldDB" id="A0A0C2ZZI5"/>
<name>A0A0C2ZZI5_9AGAM</name>
<dbReference type="Gene3D" id="3.40.395.10">
    <property type="entry name" value="Adenoviral Proteinase, Chain A"/>
    <property type="match status" value="1"/>
</dbReference>
<dbReference type="InParanoid" id="A0A0C2ZZI5"/>
<evidence type="ECO:0008006" key="3">
    <source>
        <dbReference type="Google" id="ProtNLM"/>
    </source>
</evidence>
<gene>
    <name evidence="1" type="ORF">SCLCIDRAFT_21608</name>
</gene>
<evidence type="ECO:0000313" key="2">
    <source>
        <dbReference type="Proteomes" id="UP000053989"/>
    </source>
</evidence>
<dbReference type="InterPro" id="IPR038765">
    <property type="entry name" value="Papain-like_cys_pep_sf"/>
</dbReference>
<proteinExistence type="predicted"/>
<dbReference type="EMBL" id="KN822015">
    <property type="protein sequence ID" value="KIM66828.1"/>
    <property type="molecule type" value="Genomic_DNA"/>
</dbReference>
<dbReference type="SUPFAM" id="SSF54001">
    <property type="entry name" value="Cysteine proteinases"/>
    <property type="match status" value="1"/>
</dbReference>
<accession>A0A0C2ZZI5</accession>
<dbReference type="STRING" id="1036808.A0A0C2ZZI5"/>
<dbReference type="Proteomes" id="UP000053989">
    <property type="component" value="Unassembled WGS sequence"/>
</dbReference>
<protein>
    <recommendedName>
        <fullName evidence="3">Ubiquitin-like protease family profile domain-containing protein</fullName>
    </recommendedName>
</protein>
<evidence type="ECO:0000313" key="1">
    <source>
        <dbReference type="EMBL" id="KIM66828.1"/>
    </source>
</evidence>